<accession>A0A5E7FPN7</accession>
<dbReference type="AlphaFoldDB" id="A0A5E7FPN7"/>
<name>A0A5E7FPN7_PSEFL</name>
<evidence type="ECO:0000256" key="1">
    <source>
        <dbReference type="SAM" id="Coils"/>
    </source>
</evidence>
<organism evidence="3 4">
    <name type="scientific">Pseudomonas fluorescens</name>
    <dbReference type="NCBI Taxonomy" id="294"/>
    <lineage>
        <taxon>Bacteria</taxon>
        <taxon>Pseudomonadati</taxon>
        <taxon>Pseudomonadota</taxon>
        <taxon>Gammaproteobacteria</taxon>
        <taxon>Pseudomonadales</taxon>
        <taxon>Pseudomonadaceae</taxon>
        <taxon>Pseudomonas</taxon>
    </lineage>
</organism>
<reference evidence="3 4" key="1">
    <citation type="submission" date="2019-09" db="EMBL/GenBank/DDBJ databases">
        <authorList>
            <person name="Chandra G."/>
            <person name="Truman W A."/>
        </authorList>
    </citation>
    <scope>NUCLEOTIDE SEQUENCE [LARGE SCALE GENOMIC DNA]</scope>
    <source>
        <strain evidence="3">PS712</strain>
    </source>
</reference>
<keyword evidence="1" id="KW-0175">Coiled coil</keyword>
<feature type="coiled-coil region" evidence="1">
    <location>
        <begin position="66"/>
        <end position="93"/>
    </location>
</feature>
<keyword evidence="2" id="KW-0812">Transmembrane</keyword>
<sequence length="219" mass="24167">MTIAYLAVIGWWVSTKWTSFLALELNSLGDFLAGAFGPIAFLWLVLGFLQQGRELRLTTEALNHQVVELSETVKQQTRMAEAATEQMNSQKRALDIQIWQHEKAISPSFDVQVFVVSGPVPLGRTSSVIRITNRAATVDGIEVLLDRPLGDGEPLEVGQLNGLGVSDEIKLDYASITEDAHGFLTIKYVRSDGVPKSVDFIYTAEVNGRVQISKVPTHR</sequence>
<proteinExistence type="predicted"/>
<gene>
    <name evidence="3" type="ORF">PS712_05781</name>
</gene>
<evidence type="ECO:0000313" key="4">
    <source>
        <dbReference type="Proteomes" id="UP000326018"/>
    </source>
</evidence>
<feature type="transmembrane region" description="Helical" evidence="2">
    <location>
        <begin position="31"/>
        <end position="49"/>
    </location>
</feature>
<protein>
    <submittedName>
        <fullName evidence="3">Uncharacterized protein</fullName>
    </submittedName>
</protein>
<evidence type="ECO:0000256" key="2">
    <source>
        <dbReference type="SAM" id="Phobius"/>
    </source>
</evidence>
<evidence type="ECO:0000313" key="3">
    <source>
        <dbReference type="EMBL" id="VVO40217.1"/>
    </source>
</evidence>
<keyword evidence="2" id="KW-0472">Membrane</keyword>
<dbReference type="EMBL" id="CABVIB010000055">
    <property type="protein sequence ID" value="VVO40217.1"/>
    <property type="molecule type" value="Genomic_DNA"/>
</dbReference>
<dbReference type="Proteomes" id="UP000326018">
    <property type="component" value="Unassembled WGS sequence"/>
</dbReference>
<keyword evidence="2" id="KW-1133">Transmembrane helix</keyword>